<dbReference type="EC" id="5.1.3.13" evidence="3 7"/>
<evidence type="ECO:0000256" key="1">
    <source>
        <dbReference type="ARBA" id="ARBA00001298"/>
    </source>
</evidence>
<comment type="function">
    <text evidence="2 7">Catalyzes the epimerization of the C3' and C5'positions of dTDP-6-deoxy-D-xylo-4-hexulose, forming dTDP-6-deoxy-L-lyxo-4-hexulose.</text>
</comment>
<dbReference type="GO" id="GO:0008830">
    <property type="term" value="F:dTDP-4-dehydrorhamnose 3,5-epimerase activity"/>
    <property type="evidence" value="ECO:0007669"/>
    <property type="project" value="UniProtKB-UniRule"/>
</dbReference>
<dbReference type="OrthoDB" id="9800680at2"/>
<feature type="active site" description="Proton donor" evidence="5">
    <location>
        <position position="132"/>
    </location>
</feature>
<dbReference type="SUPFAM" id="SSF51182">
    <property type="entry name" value="RmlC-like cupins"/>
    <property type="match status" value="1"/>
</dbReference>
<dbReference type="AlphaFoldDB" id="A0A2N5XTE5"/>
<comment type="pathway">
    <text evidence="7">Carbohydrate biosynthesis; dTDP-L-rhamnose biosynthesis.</text>
</comment>
<dbReference type="InterPro" id="IPR000888">
    <property type="entry name" value="RmlC-like"/>
</dbReference>
<accession>A0A2N5XTE5</accession>
<sequence>MIIEETPLSGVVVLTPRRFSDDRGFFSESWNRRTLSECGLDVDFVQDNHSLSKEKGTVRGLHFQAPPHAQAKLVRCGRGSLYDVAVDIRVGSPSYGQWVGIELSFENGKQLYIPEGFLHGFVTLEPETEIVYKCTDYYSASADGAVRFDDPDLAIDWGIETSEAILSEKDTKAPFLAAFVSPFVFES</sequence>
<gene>
    <name evidence="8" type="primary">rfbC</name>
    <name evidence="8" type="ORF">C0081_07805</name>
</gene>
<dbReference type="Pfam" id="PF00908">
    <property type="entry name" value="dTDP_sugar_isom"/>
    <property type="match status" value="1"/>
</dbReference>
<proteinExistence type="inferred from homology"/>
<keyword evidence="7" id="KW-0413">Isomerase</keyword>
<dbReference type="EMBL" id="PKUQ01000015">
    <property type="protein sequence ID" value="PLW77774.1"/>
    <property type="molecule type" value="Genomic_DNA"/>
</dbReference>
<feature type="site" description="Participates in a stacking interaction with the thymidine ring of dTDP-4-oxo-6-deoxyglucose" evidence="6">
    <location>
        <position position="138"/>
    </location>
</feature>
<evidence type="ECO:0000256" key="3">
    <source>
        <dbReference type="ARBA" id="ARBA00012098"/>
    </source>
</evidence>
<reference evidence="8 9" key="1">
    <citation type="submission" date="2018-01" db="EMBL/GenBank/DDBJ databases">
        <title>The draft genome sequence of Cohaesibacter sp. H1304.</title>
        <authorList>
            <person name="Wang N.-N."/>
            <person name="Du Z.-J."/>
        </authorList>
    </citation>
    <scope>NUCLEOTIDE SEQUENCE [LARGE SCALE GENOMIC DNA]</scope>
    <source>
        <strain evidence="8 9">H1304</strain>
    </source>
</reference>
<keyword evidence="9" id="KW-1185">Reference proteome</keyword>
<comment type="caution">
    <text evidence="8">The sequence shown here is derived from an EMBL/GenBank/DDBJ whole genome shotgun (WGS) entry which is preliminary data.</text>
</comment>
<evidence type="ECO:0000256" key="7">
    <source>
        <dbReference type="RuleBase" id="RU364069"/>
    </source>
</evidence>
<comment type="similarity">
    <text evidence="7">Belongs to the dTDP-4-dehydrorhamnose 3,5-epimerase family.</text>
</comment>
<dbReference type="PANTHER" id="PTHR21047:SF2">
    <property type="entry name" value="THYMIDINE DIPHOSPHO-4-KETO-RHAMNOSE 3,5-EPIMERASE"/>
    <property type="match status" value="1"/>
</dbReference>
<protein>
    <recommendedName>
        <fullName evidence="4 7">dTDP-4-dehydrorhamnose 3,5-epimerase</fullName>
        <ecNumber evidence="3 7">5.1.3.13</ecNumber>
    </recommendedName>
    <alternativeName>
        <fullName evidence="7">Thymidine diphospho-4-keto-rhamnose 3,5-epimerase</fullName>
    </alternativeName>
</protein>
<dbReference type="GO" id="GO:0000271">
    <property type="term" value="P:polysaccharide biosynthetic process"/>
    <property type="evidence" value="ECO:0007669"/>
    <property type="project" value="TreeGrafter"/>
</dbReference>
<organism evidence="8 9">
    <name type="scientific">Cohaesibacter celericrescens</name>
    <dbReference type="NCBI Taxonomy" id="2067669"/>
    <lineage>
        <taxon>Bacteria</taxon>
        <taxon>Pseudomonadati</taxon>
        <taxon>Pseudomonadota</taxon>
        <taxon>Alphaproteobacteria</taxon>
        <taxon>Hyphomicrobiales</taxon>
        <taxon>Cohaesibacteraceae</taxon>
    </lineage>
</organism>
<dbReference type="Proteomes" id="UP000234881">
    <property type="component" value="Unassembled WGS sequence"/>
</dbReference>
<evidence type="ECO:0000313" key="9">
    <source>
        <dbReference type="Proteomes" id="UP000234881"/>
    </source>
</evidence>
<dbReference type="UniPathway" id="UPA00124"/>
<evidence type="ECO:0000313" key="8">
    <source>
        <dbReference type="EMBL" id="PLW77774.1"/>
    </source>
</evidence>
<dbReference type="CDD" id="cd00438">
    <property type="entry name" value="cupin_RmlC"/>
    <property type="match status" value="1"/>
</dbReference>
<evidence type="ECO:0000256" key="4">
    <source>
        <dbReference type="ARBA" id="ARBA00019595"/>
    </source>
</evidence>
<dbReference type="PANTHER" id="PTHR21047">
    <property type="entry name" value="DTDP-6-DEOXY-D-GLUCOSE-3,5 EPIMERASE"/>
    <property type="match status" value="1"/>
</dbReference>
<comment type="catalytic activity">
    <reaction evidence="1 7">
        <text>dTDP-4-dehydro-6-deoxy-alpha-D-glucose = dTDP-4-dehydro-beta-L-rhamnose</text>
        <dbReference type="Rhea" id="RHEA:16969"/>
        <dbReference type="ChEBI" id="CHEBI:57649"/>
        <dbReference type="ChEBI" id="CHEBI:62830"/>
        <dbReference type="EC" id="5.1.3.13"/>
    </reaction>
</comment>
<evidence type="ECO:0000256" key="6">
    <source>
        <dbReference type="PIRSR" id="PIRSR600888-3"/>
    </source>
</evidence>
<feature type="active site" description="Proton acceptor" evidence="5">
    <location>
        <position position="62"/>
    </location>
</feature>
<dbReference type="GO" id="GO:0005829">
    <property type="term" value="C:cytosol"/>
    <property type="evidence" value="ECO:0007669"/>
    <property type="project" value="TreeGrafter"/>
</dbReference>
<dbReference type="GO" id="GO:0019305">
    <property type="term" value="P:dTDP-rhamnose biosynthetic process"/>
    <property type="evidence" value="ECO:0007669"/>
    <property type="project" value="UniProtKB-UniRule"/>
</dbReference>
<comment type="subunit">
    <text evidence="7">Homodimer.</text>
</comment>
<evidence type="ECO:0000256" key="5">
    <source>
        <dbReference type="PIRSR" id="PIRSR600888-1"/>
    </source>
</evidence>
<dbReference type="InterPro" id="IPR011051">
    <property type="entry name" value="RmlC_Cupin_sf"/>
</dbReference>
<dbReference type="RefSeq" id="WP_101533258.1">
    <property type="nucleotide sequence ID" value="NZ_JBFHIU010000025.1"/>
</dbReference>
<evidence type="ECO:0000256" key="2">
    <source>
        <dbReference type="ARBA" id="ARBA00001997"/>
    </source>
</evidence>
<dbReference type="Gene3D" id="2.60.120.10">
    <property type="entry name" value="Jelly Rolls"/>
    <property type="match status" value="1"/>
</dbReference>
<dbReference type="InterPro" id="IPR014710">
    <property type="entry name" value="RmlC-like_jellyroll"/>
</dbReference>
<dbReference type="NCBIfam" id="TIGR01221">
    <property type="entry name" value="rmlC"/>
    <property type="match status" value="1"/>
</dbReference>
<name>A0A2N5XTE5_9HYPH</name>